<protein>
    <submittedName>
        <fullName evidence="1">Uncharacterized protein</fullName>
    </submittedName>
</protein>
<organism evidence="1 2">
    <name type="scientific">Rosa chinensis</name>
    <name type="common">China rose</name>
    <dbReference type="NCBI Taxonomy" id="74649"/>
    <lineage>
        <taxon>Eukaryota</taxon>
        <taxon>Viridiplantae</taxon>
        <taxon>Streptophyta</taxon>
        <taxon>Embryophyta</taxon>
        <taxon>Tracheophyta</taxon>
        <taxon>Spermatophyta</taxon>
        <taxon>Magnoliopsida</taxon>
        <taxon>eudicotyledons</taxon>
        <taxon>Gunneridae</taxon>
        <taxon>Pentapetalae</taxon>
        <taxon>rosids</taxon>
        <taxon>fabids</taxon>
        <taxon>Rosales</taxon>
        <taxon>Rosaceae</taxon>
        <taxon>Rosoideae</taxon>
        <taxon>Rosoideae incertae sedis</taxon>
        <taxon>Rosa</taxon>
    </lineage>
</organism>
<evidence type="ECO:0000313" key="2">
    <source>
        <dbReference type="Proteomes" id="UP000238479"/>
    </source>
</evidence>
<comment type="caution">
    <text evidence="1">The sequence shown here is derived from an EMBL/GenBank/DDBJ whole genome shotgun (WGS) entry which is preliminary data.</text>
</comment>
<name>A0A2P6SKR0_ROSCH</name>
<evidence type="ECO:0000313" key="1">
    <source>
        <dbReference type="EMBL" id="PRQ59278.1"/>
    </source>
</evidence>
<proteinExistence type="predicted"/>
<gene>
    <name evidence="1" type="ORF">RchiOBHm_Chr1g0368431</name>
</gene>
<dbReference type="Gramene" id="PRQ59278">
    <property type="protein sequence ID" value="PRQ59278"/>
    <property type="gene ID" value="RchiOBHm_Chr1g0368431"/>
</dbReference>
<sequence>MVHRALSRQEVNLTTLELKRVARVMGAFPRGSRGFYRLCRLPIYERFELGRFPADMPTEALSKSNAPYADVDPDTII</sequence>
<dbReference type="AlphaFoldDB" id="A0A2P6SKR0"/>
<dbReference type="EMBL" id="PDCK01000039">
    <property type="protein sequence ID" value="PRQ59278.1"/>
    <property type="molecule type" value="Genomic_DNA"/>
</dbReference>
<dbReference type="Proteomes" id="UP000238479">
    <property type="component" value="Chromosome 1"/>
</dbReference>
<accession>A0A2P6SKR0</accession>
<keyword evidence="2" id="KW-1185">Reference proteome</keyword>
<reference evidence="1 2" key="1">
    <citation type="journal article" date="2018" name="Nat. Genet.">
        <title>The Rosa genome provides new insights in the design of modern roses.</title>
        <authorList>
            <person name="Bendahmane M."/>
        </authorList>
    </citation>
    <scope>NUCLEOTIDE SEQUENCE [LARGE SCALE GENOMIC DNA]</scope>
    <source>
        <strain evidence="2">cv. Old Blush</strain>
    </source>
</reference>